<dbReference type="FunCoup" id="A0A669CQ74">
    <property type="interactions" value="149"/>
</dbReference>
<dbReference type="PANTHER" id="PTHR14273">
    <property type="entry name" value="LYR MOTIF-CONTAINING PROTEIN 1"/>
    <property type="match status" value="1"/>
</dbReference>
<proteinExistence type="inferred from homology"/>
<dbReference type="GO" id="GO:0005739">
    <property type="term" value="C:mitochondrion"/>
    <property type="evidence" value="ECO:0007669"/>
    <property type="project" value="TreeGrafter"/>
</dbReference>
<keyword evidence="4" id="KW-1185">Reference proteome</keyword>
<dbReference type="InterPro" id="IPR045294">
    <property type="entry name" value="Complex1_LYR_LYRM1"/>
</dbReference>
<dbReference type="Pfam" id="PF05347">
    <property type="entry name" value="Complex1_LYR"/>
    <property type="match status" value="1"/>
</dbReference>
<reference evidence="3" key="2">
    <citation type="submission" date="2025-09" db="UniProtKB">
        <authorList>
            <consortium name="Ensembl"/>
        </authorList>
    </citation>
    <scope>IDENTIFICATION</scope>
</reference>
<evidence type="ECO:0000313" key="4">
    <source>
        <dbReference type="Proteomes" id="UP000005207"/>
    </source>
</evidence>
<dbReference type="GeneTree" id="ENSGT00390000006695"/>
<feature type="domain" description="Complex 1 LYR protein" evidence="2">
    <location>
        <begin position="8"/>
        <end position="71"/>
    </location>
</feature>
<dbReference type="PANTHER" id="PTHR14273:SF0">
    <property type="entry name" value="LYR MOTIF-CONTAINING PROTEIN 1"/>
    <property type="match status" value="1"/>
</dbReference>
<dbReference type="InParanoid" id="A0A669CQ74"/>
<dbReference type="AlphaFoldDB" id="A0A669CQ74"/>
<evidence type="ECO:0000256" key="1">
    <source>
        <dbReference type="ARBA" id="ARBA00009508"/>
    </source>
</evidence>
<protein>
    <submittedName>
        <fullName evidence="3">LYR motif containing 1</fullName>
    </submittedName>
</protein>
<name>A0A669CQ74_ORENI</name>
<organism evidence="3 4">
    <name type="scientific">Oreochromis niloticus</name>
    <name type="common">Nile tilapia</name>
    <name type="synonym">Tilapia nilotica</name>
    <dbReference type="NCBI Taxonomy" id="8128"/>
    <lineage>
        <taxon>Eukaryota</taxon>
        <taxon>Metazoa</taxon>
        <taxon>Chordata</taxon>
        <taxon>Craniata</taxon>
        <taxon>Vertebrata</taxon>
        <taxon>Euteleostomi</taxon>
        <taxon>Actinopterygii</taxon>
        <taxon>Neopterygii</taxon>
        <taxon>Teleostei</taxon>
        <taxon>Neoteleostei</taxon>
        <taxon>Acanthomorphata</taxon>
        <taxon>Ovalentaria</taxon>
        <taxon>Cichlomorphae</taxon>
        <taxon>Cichliformes</taxon>
        <taxon>Cichlidae</taxon>
        <taxon>African cichlids</taxon>
        <taxon>Pseudocrenilabrinae</taxon>
        <taxon>Oreochromini</taxon>
        <taxon>Oreochromis</taxon>
    </lineage>
</organism>
<dbReference type="Ensembl" id="ENSONIT00000087949.1">
    <property type="protein sequence ID" value="ENSONIP00000050150.1"/>
    <property type="gene ID" value="ENSONIG00000030480.1"/>
</dbReference>
<dbReference type="InterPro" id="IPR008011">
    <property type="entry name" value="Complex1_LYR_dom"/>
</dbReference>
<comment type="similarity">
    <text evidence="1">Belongs to the complex I LYR family.</text>
</comment>
<accession>A0A669CQ74</accession>
<gene>
    <name evidence="3" type="primary">lyrm1</name>
</gene>
<sequence>MTASTRTTVLSLYMRVFRIARTWQAQSGVLSDTETERKYILQEARTLFRQNQKLTEQESIKKCIEECEARIEIGLHYRNPYPRAVSNYPLLDHNGSCCFGGILFAYSVCCRRIYHPWDWQLRRAGSCEHSSA</sequence>
<reference evidence="3" key="1">
    <citation type="submission" date="2025-08" db="UniProtKB">
        <authorList>
            <consortium name="Ensembl"/>
        </authorList>
    </citation>
    <scope>IDENTIFICATION</scope>
</reference>
<evidence type="ECO:0000259" key="2">
    <source>
        <dbReference type="Pfam" id="PF05347"/>
    </source>
</evidence>
<dbReference type="Proteomes" id="UP000005207">
    <property type="component" value="Unplaced"/>
</dbReference>
<dbReference type="InterPro" id="IPR040330">
    <property type="entry name" value="LYRM1"/>
</dbReference>
<evidence type="ECO:0000313" key="3">
    <source>
        <dbReference type="Ensembl" id="ENSONIP00000050150.1"/>
    </source>
</evidence>
<dbReference type="CDD" id="cd20261">
    <property type="entry name" value="Complex1_LYR_LYRM1"/>
    <property type="match status" value="1"/>
</dbReference>